<dbReference type="InterPro" id="IPR025734">
    <property type="entry name" value="EspG"/>
</dbReference>
<sequence>MDVRLSEVELDVLWESACLGELPLVLDVPSPGTTHAERAEVVRRTWAGLAERRVPTGGGAGAVARAGDGAARA</sequence>
<dbReference type="Pfam" id="PF14011">
    <property type="entry name" value="ESX-1_EspG"/>
    <property type="match status" value="1"/>
</dbReference>
<comment type="caution">
    <text evidence="5">The sequence shown here is derived from an EMBL/GenBank/DDBJ whole genome shotgun (WGS) entry which is preliminary data.</text>
</comment>
<comment type="similarity">
    <text evidence="2">Belongs to the EspG family.</text>
</comment>
<evidence type="ECO:0000256" key="1">
    <source>
        <dbReference type="ARBA" id="ARBA00004496"/>
    </source>
</evidence>
<organism evidence="5 6">
    <name type="scientific">Allokutzneria multivorans</name>
    <dbReference type="NCBI Taxonomy" id="1142134"/>
    <lineage>
        <taxon>Bacteria</taxon>
        <taxon>Bacillati</taxon>
        <taxon>Actinomycetota</taxon>
        <taxon>Actinomycetes</taxon>
        <taxon>Pseudonocardiales</taxon>
        <taxon>Pseudonocardiaceae</taxon>
        <taxon>Allokutzneria</taxon>
    </lineage>
</organism>
<comment type="subcellular location">
    <subcellularLocation>
        <location evidence="1">Cytoplasm</location>
    </subcellularLocation>
</comment>
<gene>
    <name evidence="5" type="ORF">GCM10022247_09190</name>
</gene>
<keyword evidence="4" id="KW-0143">Chaperone</keyword>
<keyword evidence="3" id="KW-0963">Cytoplasm</keyword>
<evidence type="ECO:0000256" key="2">
    <source>
        <dbReference type="ARBA" id="ARBA00006411"/>
    </source>
</evidence>
<name>A0ABP7R3S3_9PSEU</name>
<evidence type="ECO:0000313" key="5">
    <source>
        <dbReference type="EMBL" id="GAA3992226.1"/>
    </source>
</evidence>
<reference evidence="6" key="1">
    <citation type="journal article" date="2019" name="Int. J. Syst. Evol. Microbiol.">
        <title>The Global Catalogue of Microorganisms (GCM) 10K type strain sequencing project: providing services to taxonomists for standard genome sequencing and annotation.</title>
        <authorList>
            <consortium name="The Broad Institute Genomics Platform"/>
            <consortium name="The Broad Institute Genome Sequencing Center for Infectious Disease"/>
            <person name="Wu L."/>
            <person name="Ma J."/>
        </authorList>
    </citation>
    <scope>NUCLEOTIDE SEQUENCE [LARGE SCALE GENOMIC DNA]</scope>
    <source>
        <strain evidence="6">JCM 17342</strain>
    </source>
</reference>
<accession>A0ABP7R3S3</accession>
<keyword evidence="6" id="KW-1185">Reference proteome</keyword>
<dbReference type="Proteomes" id="UP001501747">
    <property type="component" value="Unassembled WGS sequence"/>
</dbReference>
<protein>
    <submittedName>
        <fullName evidence="5">Uncharacterized protein</fullName>
    </submittedName>
</protein>
<evidence type="ECO:0000256" key="4">
    <source>
        <dbReference type="ARBA" id="ARBA00023186"/>
    </source>
</evidence>
<evidence type="ECO:0000313" key="6">
    <source>
        <dbReference type="Proteomes" id="UP001501747"/>
    </source>
</evidence>
<dbReference type="EMBL" id="BAABAL010000005">
    <property type="protein sequence ID" value="GAA3992226.1"/>
    <property type="molecule type" value="Genomic_DNA"/>
</dbReference>
<evidence type="ECO:0000256" key="3">
    <source>
        <dbReference type="ARBA" id="ARBA00022490"/>
    </source>
</evidence>
<proteinExistence type="inferred from homology"/>